<sequence>MATDVKDGKAPKSSDGTRGGNRAGDKGNRDADRKHEVKEQRGAGQGSRSGGEEPRRPQTKRPGLARPFIAASRRCQYIRGQRREGQ</sequence>
<dbReference type="EMBL" id="NWTC01000006">
    <property type="protein sequence ID" value="PDT48056.1"/>
    <property type="molecule type" value="Genomic_DNA"/>
</dbReference>
<reference evidence="2 3" key="1">
    <citation type="submission" date="2017-09" db="EMBL/GenBank/DDBJ databases">
        <title>Comparative genomics of rhizobia isolated from Phaseolus vulgaris in China.</title>
        <authorList>
            <person name="Tong W."/>
        </authorList>
    </citation>
    <scope>NUCLEOTIDE SEQUENCE [LARGE SCALE GENOMIC DNA]</scope>
    <source>
        <strain evidence="2 3">PCH1</strain>
    </source>
</reference>
<dbReference type="AlphaFoldDB" id="A0A2A6M0P6"/>
<name>A0A2A6M0P6_RHIFR</name>
<feature type="compositionally biased region" description="Basic and acidic residues" evidence="1">
    <location>
        <begin position="23"/>
        <end position="41"/>
    </location>
</feature>
<evidence type="ECO:0000313" key="3">
    <source>
        <dbReference type="Proteomes" id="UP000220353"/>
    </source>
</evidence>
<evidence type="ECO:0000313" key="2">
    <source>
        <dbReference type="EMBL" id="PDT48056.1"/>
    </source>
</evidence>
<accession>A0A2A6M0P6</accession>
<feature type="compositionally biased region" description="Basic and acidic residues" evidence="1">
    <location>
        <begin position="1"/>
        <end position="12"/>
    </location>
</feature>
<dbReference type="Proteomes" id="UP000220353">
    <property type="component" value="Unassembled WGS sequence"/>
</dbReference>
<gene>
    <name evidence="2" type="ORF">CO661_09245</name>
</gene>
<organism evidence="2 3">
    <name type="scientific">Rhizobium fredii</name>
    <name type="common">Sinorhizobium fredii</name>
    <dbReference type="NCBI Taxonomy" id="380"/>
    <lineage>
        <taxon>Bacteria</taxon>
        <taxon>Pseudomonadati</taxon>
        <taxon>Pseudomonadota</taxon>
        <taxon>Alphaproteobacteria</taxon>
        <taxon>Hyphomicrobiales</taxon>
        <taxon>Rhizobiaceae</taxon>
        <taxon>Sinorhizobium/Ensifer group</taxon>
        <taxon>Sinorhizobium</taxon>
    </lineage>
</organism>
<protein>
    <submittedName>
        <fullName evidence="2">Uncharacterized protein</fullName>
    </submittedName>
</protein>
<comment type="caution">
    <text evidence="2">The sequence shown here is derived from an EMBL/GenBank/DDBJ whole genome shotgun (WGS) entry which is preliminary data.</text>
</comment>
<proteinExistence type="predicted"/>
<evidence type="ECO:0000256" key="1">
    <source>
        <dbReference type="SAM" id="MobiDB-lite"/>
    </source>
</evidence>
<feature type="region of interest" description="Disordered" evidence="1">
    <location>
        <begin position="1"/>
        <end position="86"/>
    </location>
</feature>